<dbReference type="PANTHER" id="PTHR30386:SF19">
    <property type="entry name" value="MULTIDRUG EXPORT PROTEIN EMRA-RELATED"/>
    <property type="match status" value="1"/>
</dbReference>
<feature type="coiled-coil region" evidence="2">
    <location>
        <begin position="160"/>
        <end position="187"/>
    </location>
</feature>
<evidence type="ECO:0000256" key="2">
    <source>
        <dbReference type="SAM" id="Coils"/>
    </source>
</evidence>
<accession>A0ABW3C4Y5</accession>
<proteinExistence type="predicted"/>
<keyword evidence="3" id="KW-0812">Transmembrane</keyword>
<feature type="domain" description="p-hydroxybenzoic acid efflux pump subunit AaeA-like beta-barrel" evidence="5">
    <location>
        <begin position="257"/>
        <end position="341"/>
    </location>
</feature>
<keyword evidence="3" id="KW-1133">Transmembrane helix</keyword>
<dbReference type="PANTHER" id="PTHR30386">
    <property type="entry name" value="MEMBRANE FUSION SUBUNIT OF EMRAB-TOLC MULTIDRUG EFFLUX PUMP"/>
    <property type="match status" value="1"/>
</dbReference>
<dbReference type="SUPFAM" id="SSF111369">
    <property type="entry name" value="HlyD-like secretion proteins"/>
    <property type="match status" value="1"/>
</dbReference>
<dbReference type="InterPro" id="IPR058625">
    <property type="entry name" value="MdtA-like_BSH"/>
</dbReference>
<dbReference type="EMBL" id="JBHTIK010000010">
    <property type="protein sequence ID" value="MFD0849455.1"/>
    <property type="molecule type" value="Genomic_DNA"/>
</dbReference>
<evidence type="ECO:0000259" key="4">
    <source>
        <dbReference type="Pfam" id="PF25917"/>
    </source>
</evidence>
<dbReference type="InterPro" id="IPR058634">
    <property type="entry name" value="AaeA-lik-b-barrel"/>
</dbReference>
<dbReference type="Pfam" id="PF25963">
    <property type="entry name" value="Beta-barrel_AAEA"/>
    <property type="match status" value="1"/>
</dbReference>
<reference evidence="7" key="1">
    <citation type="journal article" date="2019" name="Int. J. Syst. Evol. Microbiol.">
        <title>The Global Catalogue of Microorganisms (GCM) 10K type strain sequencing project: providing services to taxonomists for standard genome sequencing and annotation.</title>
        <authorList>
            <consortium name="The Broad Institute Genomics Platform"/>
            <consortium name="The Broad Institute Genome Sequencing Center for Infectious Disease"/>
            <person name="Wu L."/>
            <person name="Ma J."/>
        </authorList>
    </citation>
    <scope>NUCLEOTIDE SEQUENCE [LARGE SCALE GENOMIC DNA]</scope>
    <source>
        <strain evidence="7">CCUG 52537</strain>
    </source>
</reference>
<evidence type="ECO:0000313" key="6">
    <source>
        <dbReference type="EMBL" id="MFD0849455.1"/>
    </source>
</evidence>
<dbReference type="Gene3D" id="2.40.30.170">
    <property type="match status" value="1"/>
</dbReference>
<feature type="domain" description="Multidrug resistance protein MdtA-like barrel-sandwich hybrid" evidence="4">
    <location>
        <begin position="61"/>
        <end position="246"/>
    </location>
</feature>
<organism evidence="6 7">
    <name type="scientific">Sphingosinicella xenopeptidilytica</name>
    <dbReference type="NCBI Taxonomy" id="364098"/>
    <lineage>
        <taxon>Bacteria</taxon>
        <taxon>Pseudomonadati</taxon>
        <taxon>Pseudomonadota</taxon>
        <taxon>Alphaproteobacteria</taxon>
        <taxon>Sphingomonadales</taxon>
        <taxon>Sphingosinicellaceae</taxon>
        <taxon>Sphingosinicella</taxon>
    </lineage>
</organism>
<dbReference type="Gene3D" id="2.40.50.100">
    <property type="match status" value="1"/>
</dbReference>
<dbReference type="InterPro" id="IPR050739">
    <property type="entry name" value="MFP"/>
</dbReference>
<evidence type="ECO:0000259" key="5">
    <source>
        <dbReference type="Pfam" id="PF25963"/>
    </source>
</evidence>
<gene>
    <name evidence="6" type="ORF">ACFQ00_14055</name>
</gene>
<dbReference type="RefSeq" id="WP_381492067.1">
    <property type="nucleotide sequence ID" value="NZ_JBHTIK010000010.1"/>
</dbReference>
<evidence type="ECO:0000256" key="3">
    <source>
        <dbReference type="SAM" id="Phobius"/>
    </source>
</evidence>
<keyword evidence="2" id="KW-0175">Coiled coil</keyword>
<protein>
    <submittedName>
        <fullName evidence="6">HlyD family secretion protein</fullName>
    </submittedName>
</protein>
<dbReference type="Pfam" id="PF25917">
    <property type="entry name" value="BSH_RND"/>
    <property type="match status" value="1"/>
</dbReference>
<evidence type="ECO:0000256" key="1">
    <source>
        <dbReference type="ARBA" id="ARBA00004196"/>
    </source>
</evidence>
<keyword evidence="7" id="KW-1185">Reference proteome</keyword>
<evidence type="ECO:0000313" key="7">
    <source>
        <dbReference type="Proteomes" id="UP001597124"/>
    </source>
</evidence>
<comment type="subcellular location">
    <subcellularLocation>
        <location evidence="1">Cell envelope</location>
    </subcellularLocation>
</comment>
<comment type="caution">
    <text evidence="6">The sequence shown here is derived from an EMBL/GenBank/DDBJ whole genome shotgun (WGS) entry which is preliminary data.</text>
</comment>
<dbReference type="Proteomes" id="UP001597124">
    <property type="component" value="Unassembled WGS sequence"/>
</dbReference>
<sequence>MADLGFEVNDDTALSRRRFPAWLRPLLMLSVPLLLIVGGTWLYIAGQAHESTDNAYVRQDKVSIAPEVSGRVVEVTVRENMRVQEGQLLFRIDPEPFRIALRQAEAALAKANVEIDELGAEVTVADVDIAAARDEIAFAKAEFDRQAELLDRGFTTRARYQAAQLALAKAREQMNTATSEARKARVALGSGAAASSRPAAVEAALAAREEAMLNLSRTEIRAPASGIISQTERLQVGAMLPAGLPTLSLVADGHSWVEANFKETQLRKMHPGQKATVTIDAYGRALSGHVESIGAGTGSEFALLPAQNANGNWVKVTQRVPVRIAIDSKSDRPLIAGLSAEASVDVRDTDAR</sequence>
<keyword evidence="3" id="KW-0472">Membrane</keyword>
<feature type="transmembrane region" description="Helical" evidence="3">
    <location>
        <begin position="26"/>
        <end position="44"/>
    </location>
</feature>
<dbReference type="Gene3D" id="1.10.287.470">
    <property type="entry name" value="Helix hairpin bin"/>
    <property type="match status" value="1"/>
</dbReference>
<name>A0ABW3C4Y5_SPHXN</name>